<feature type="region of interest" description="Disordered" evidence="1">
    <location>
        <begin position="338"/>
        <end position="363"/>
    </location>
</feature>
<dbReference type="InterPro" id="IPR003347">
    <property type="entry name" value="JmjC_dom"/>
</dbReference>
<dbReference type="PhylomeDB" id="A0A0G4F7L4"/>
<dbReference type="GO" id="GO:0000049">
    <property type="term" value="F:tRNA binding"/>
    <property type="evidence" value="ECO:0007669"/>
    <property type="project" value="TreeGrafter"/>
</dbReference>
<evidence type="ECO:0000256" key="1">
    <source>
        <dbReference type="SAM" id="MobiDB-lite"/>
    </source>
</evidence>
<accession>A0A0G4F7L4</accession>
<gene>
    <name evidence="3" type="ORF">Cvel_15576</name>
</gene>
<feature type="compositionally biased region" description="Polar residues" evidence="1">
    <location>
        <begin position="47"/>
        <end position="63"/>
    </location>
</feature>
<dbReference type="Pfam" id="PF13621">
    <property type="entry name" value="Cupin_8"/>
    <property type="match status" value="1"/>
</dbReference>
<protein>
    <recommendedName>
        <fullName evidence="2">JmjC domain-containing protein</fullName>
    </recommendedName>
</protein>
<feature type="domain" description="JmjC" evidence="2">
    <location>
        <begin position="179"/>
        <end position="392"/>
    </location>
</feature>
<dbReference type="GO" id="GO:0031591">
    <property type="term" value="P:wybutosine biosynthetic process"/>
    <property type="evidence" value="ECO:0007669"/>
    <property type="project" value="TreeGrafter"/>
</dbReference>
<dbReference type="SUPFAM" id="SSF51197">
    <property type="entry name" value="Clavaminate synthase-like"/>
    <property type="match status" value="1"/>
</dbReference>
<dbReference type="EMBL" id="CDMZ01000174">
    <property type="protein sequence ID" value="CEM08418.1"/>
    <property type="molecule type" value="Genomic_DNA"/>
</dbReference>
<feature type="region of interest" description="Disordered" evidence="1">
    <location>
        <begin position="43"/>
        <end position="79"/>
    </location>
</feature>
<dbReference type="Gene3D" id="2.60.120.650">
    <property type="entry name" value="Cupin"/>
    <property type="match status" value="1"/>
</dbReference>
<name>A0A0G4F7L4_9ALVE</name>
<dbReference type="InterPro" id="IPR041667">
    <property type="entry name" value="Cupin_8"/>
</dbReference>
<proteinExistence type="predicted"/>
<dbReference type="VEuPathDB" id="CryptoDB:Cvel_15576"/>
<dbReference type="PANTHER" id="PTHR12461">
    <property type="entry name" value="HYPOXIA-INDUCIBLE FACTOR 1 ALPHA INHIBITOR-RELATED"/>
    <property type="match status" value="1"/>
</dbReference>
<dbReference type="PROSITE" id="PS51184">
    <property type="entry name" value="JMJC"/>
    <property type="match status" value="1"/>
</dbReference>
<dbReference type="PANTHER" id="PTHR12461:SF104">
    <property type="entry name" value="TRNA WYBUTOSINE-SYNTHESIZING PROTEIN 5"/>
    <property type="match status" value="1"/>
</dbReference>
<sequence>MEGSTVPTDRILLGGLLGVLVMVVLELKKCRKALRTSRRECKELRQASESSTNPLGDQKGQQTEPEEQKPLLRPPEEFGPLFGRENVEKLFQPSETEFKDFVKRQVPCVIQGLDLGECLQTWTPEALKKQIGAREVSVHVSKHPLLDFVRKNFEYKLMTIQQLISRICDSRRTNKEWLYFRALGRNHRKDPAFLSDFSDFSPEFQKAFQLPDPLMPPPSHLFSSVFRASSHNLQLWCHYDVPANFLCQIRGRKRVLMTPPSEAFNLYVSDSSSPVLNLWGRPDFDRFPFTWHSLRKSTEAYLEPGDVLYIPPFWFHTAQTLPPCNWRPRGAAEVIHAAGGAGGASPPPTAAGPGGGGEESVEDPDALNVSVNVFFKDPRTLDEEKSRNVEVYDKKDIYGNKDPPVVQRVTKTVQTQVLKPVEEGLPPALRSFFLLKTAAFLFGKAQELACEATEN</sequence>
<dbReference type="AlphaFoldDB" id="A0A0G4F7L4"/>
<evidence type="ECO:0000259" key="2">
    <source>
        <dbReference type="PROSITE" id="PS51184"/>
    </source>
</evidence>
<evidence type="ECO:0000313" key="3">
    <source>
        <dbReference type="EMBL" id="CEM08418.1"/>
    </source>
</evidence>
<organism evidence="3">
    <name type="scientific">Chromera velia CCMP2878</name>
    <dbReference type="NCBI Taxonomy" id="1169474"/>
    <lineage>
        <taxon>Eukaryota</taxon>
        <taxon>Sar</taxon>
        <taxon>Alveolata</taxon>
        <taxon>Colpodellida</taxon>
        <taxon>Chromeraceae</taxon>
        <taxon>Chromera</taxon>
    </lineage>
</organism>
<feature type="compositionally biased region" description="Basic and acidic residues" evidence="1">
    <location>
        <begin position="66"/>
        <end position="76"/>
    </location>
</feature>
<reference evidence="3" key="1">
    <citation type="submission" date="2014-11" db="EMBL/GenBank/DDBJ databases">
        <authorList>
            <person name="Otto D Thomas"/>
            <person name="Naeem Raeece"/>
        </authorList>
    </citation>
    <scope>NUCLEOTIDE SEQUENCE</scope>
</reference>